<name>A0ACC2VH88_9TREE</name>
<protein>
    <submittedName>
        <fullName evidence="1">Uncharacterized protein</fullName>
    </submittedName>
</protein>
<gene>
    <name evidence="1" type="ORF">QFC20_005952</name>
</gene>
<keyword evidence="2" id="KW-1185">Reference proteome</keyword>
<comment type="caution">
    <text evidence="1">The sequence shown here is derived from an EMBL/GenBank/DDBJ whole genome shotgun (WGS) entry which is preliminary data.</text>
</comment>
<organism evidence="1 2">
    <name type="scientific">Naganishia adeliensis</name>
    <dbReference type="NCBI Taxonomy" id="92952"/>
    <lineage>
        <taxon>Eukaryota</taxon>
        <taxon>Fungi</taxon>
        <taxon>Dikarya</taxon>
        <taxon>Basidiomycota</taxon>
        <taxon>Agaricomycotina</taxon>
        <taxon>Tremellomycetes</taxon>
        <taxon>Filobasidiales</taxon>
        <taxon>Filobasidiaceae</taxon>
        <taxon>Naganishia</taxon>
    </lineage>
</organism>
<dbReference type="EMBL" id="JASBWS010000093">
    <property type="protein sequence ID" value="KAJ9098433.1"/>
    <property type="molecule type" value="Genomic_DNA"/>
</dbReference>
<sequence>MSSDSSLAPRPVFIARPAPSSSTSSSRNVSRPRSLDSLLAGGLAGAAEGLVTFPTDLCKTRLQLVQQQEARKAQGLIAMMKAIYLKGGFKGFYAGAPPVVVGNAVKSCVRFASYERFKALLRGNDGKLSRFNNLLAGLMAGTAESIVAVTPSEAIKTRMIQDTTSPKPRFRSTTHALRIIVKEEGLLGLYRGLGSVILKQGTNSAVRFSTYTFLTEQYDHLRNIQPSERSSGVTFGLGALSGIVTVYASQPFDVGKTRLQAGQTQTGAPRRPTNTFSCLGDIAKNEGVKMLWKGSSMRLLRLSVYLSSSCLTGLCSEQMSGGIQFFIYEKIAALASR</sequence>
<reference evidence="1" key="1">
    <citation type="submission" date="2023-04" db="EMBL/GenBank/DDBJ databases">
        <title>Draft Genome sequencing of Naganishia species isolated from polar environments using Oxford Nanopore Technology.</title>
        <authorList>
            <person name="Leo P."/>
            <person name="Venkateswaran K."/>
        </authorList>
    </citation>
    <scope>NUCLEOTIDE SEQUENCE</scope>
    <source>
        <strain evidence="1">MNA-CCFEE 5262</strain>
    </source>
</reference>
<evidence type="ECO:0000313" key="2">
    <source>
        <dbReference type="Proteomes" id="UP001230649"/>
    </source>
</evidence>
<proteinExistence type="predicted"/>
<accession>A0ACC2VH88</accession>
<evidence type="ECO:0000313" key="1">
    <source>
        <dbReference type="EMBL" id="KAJ9098433.1"/>
    </source>
</evidence>
<dbReference type="Proteomes" id="UP001230649">
    <property type="component" value="Unassembled WGS sequence"/>
</dbReference>